<accession>A0ABV5MAV6</accession>
<keyword evidence="2" id="KW-1185">Reference proteome</keyword>
<name>A0ABV5MAV6_9ACTN</name>
<evidence type="ECO:0000313" key="1">
    <source>
        <dbReference type="EMBL" id="MFB9445979.1"/>
    </source>
</evidence>
<gene>
    <name evidence="1" type="ORF">ACFFTR_23100</name>
</gene>
<dbReference type="RefSeq" id="WP_223092967.1">
    <property type="nucleotide sequence ID" value="NZ_CP061913.1"/>
</dbReference>
<evidence type="ECO:0000313" key="2">
    <source>
        <dbReference type="Proteomes" id="UP001589608"/>
    </source>
</evidence>
<proteinExistence type="predicted"/>
<reference evidence="1 2" key="1">
    <citation type="submission" date="2024-09" db="EMBL/GenBank/DDBJ databases">
        <authorList>
            <person name="Sun Q."/>
            <person name="Mori K."/>
        </authorList>
    </citation>
    <scope>NUCLEOTIDE SEQUENCE [LARGE SCALE GENOMIC DNA]</scope>
    <source>
        <strain evidence="1 2">JCM 3307</strain>
    </source>
</reference>
<dbReference type="EMBL" id="JBHMCA010000043">
    <property type="protein sequence ID" value="MFB9445979.1"/>
    <property type="molecule type" value="Genomic_DNA"/>
</dbReference>
<sequence>MMYRPWLLRALPRHRRIMRGGATAEAIVLESRPWGWTSGAVRPNNRLTLRVHFQDGTTTTIARVERTHYLLQDESVGSTLPMRYDPADRAYIDIDRRALLDRHARFEREADRARIEDAERRRRHPGD</sequence>
<organism evidence="1 2">
    <name type="scientific">Dactylosporangium vinaceum</name>
    <dbReference type="NCBI Taxonomy" id="53362"/>
    <lineage>
        <taxon>Bacteria</taxon>
        <taxon>Bacillati</taxon>
        <taxon>Actinomycetota</taxon>
        <taxon>Actinomycetes</taxon>
        <taxon>Micromonosporales</taxon>
        <taxon>Micromonosporaceae</taxon>
        <taxon>Dactylosporangium</taxon>
    </lineage>
</organism>
<dbReference type="Proteomes" id="UP001589608">
    <property type="component" value="Unassembled WGS sequence"/>
</dbReference>
<comment type="caution">
    <text evidence="1">The sequence shown here is derived from an EMBL/GenBank/DDBJ whole genome shotgun (WGS) entry which is preliminary data.</text>
</comment>
<protein>
    <submittedName>
        <fullName evidence="1">Uncharacterized protein</fullName>
    </submittedName>
</protein>